<dbReference type="GO" id="GO:0006635">
    <property type="term" value="P:fatty acid beta-oxidation"/>
    <property type="evidence" value="ECO:0007669"/>
    <property type="project" value="TreeGrafter"/>
</dbReference>
<keyword evidence="3" id="KW-0413">Isomerase</keyword>
<dbReference type="PANTHER" id="PTHR11941">
    <property type="entry name" value="ENOYL-COA HYDRATASE-RELATED"/>
    <property type="match status" value="1"/>
</dbReference>
<dbReference type="Pfam" id="PF00378">
    <property type="entry name" value="ECH_1"/>
    <property type="match status" value="1"/>
</dbReference>
<evidence type="ECO:0000313" key="4">
    <source>
        <dbReference type="Proteomes" id="UP000436138"/>
    </source>
</evidence>
<evidence type="ECO:0000256" key="2">
    <source>
        <dbReference type="RuleBase" id="RU003707"/>
    </source>
</evidence>
<dbReference type="InterPro" id="IPR029045">
    <property type="entry name" value="ClpP/crotonase-like_dom_sf"/>
</dbReference>
<dbReference type="KEGG" id="sbro:GQF42_35840"/>
<proteinExistence type="inferred from homology"/>
<evidence type="ECO:0000313" key="3">
    <source>
        <dbReference type="EMBL" id="QHA07939.1"/>
    </source>
</evidence>
<dbReference type="EMBL" id="CP047020">
    <property type="protein sequence ID" value="QHA07939.1"/>
    <property type="molecule type" value="Genomic_DNA"/>
</dbReference>
<dbReference type="GO" id="GO:0016853">
    <property type="term" value="F:isomerase activity"/>
    <property type="evidence" value="ECO:0007669"/>
    <property type="project" value="UniProtKB-KW"/>
</dbReference>
<accession>A0A6I6NAY5</accession>
<dbReference type="SUPFAM" id="SSF52096">
    <property type="entry name" value="ClpP/crotonase"/>
    <property type="match status" value="1"/>
</dbReference>
<dbReference type="Proteomes" id="UP000436138">
    <property type="component" value="Chromosome"/>
</dbReference>
<dbReference type="Gene3D" id="3.90.226.10">
    <property type="entry name" value="2-enoyl-CoA Hydratase, Chain A, domain 1"/>
    <property type="match status" value="1"/>
</dbReference>
<gene>
    <name evidence="3" type="ORF">GQF42_35840</name>
</gene>
<comment type="similarity">
    <text evidence="1 2">Belongs to the enoyl-CoA hydratase/isomerase family.</text>
</comment>
<name>A0A6I6NAY5_9ACTN</name>
<dbReference type="PROSITE" id="PS00166">
    <property type="entry name" value="ENOYL_COA_HYDRATASE"/>
    <property type="match status" value="1"/>
</dbReference>
<keyword evidence="4" id="KW-1185">Reference proteome</keyword>
<protein>
    <submittedName>
        <fullName evidence="3">Enoyl-CoA hydratase/isomerase family protein</fullName>
    </submittedName>
</protein>
<sequence length="254" mass="27719">MSAVQLRHHTPHVVVITLSNPPVNTLTWESRAHLKAAIDRLEEEPEIRAVVLTGAGGVFTAGADLVQDQRMSRTELPDFLADFERIVDGLERFRAPVIAAVNGPAVGGGFELALACDIRVASSEASFVAAGVNVGLMANFWRLARIVGLGPAKEILLTGERYEAERAAAWGLVTEVCAPEALMHVALAKAERIATRAPLSVEATKRCANDAPEMSRDQAHRRQIDELAELFTKDDHKEALRAFFARSVGEYHRH</sequence>
<evidence type="ECO:0000256" key="1">
    <source>
        <dbReference type="ARBA" id="ARBA00005254"/>
    </source>
</evidence>
<dbReference type="PANTHER" id="PTHR11941:SF54">
    <property type="entry name" value="ENOYL-COA HYDRATASE, MITOCHONDRIAL"/>
    <property type="match status" value="1"/>
</dbReference>
<reference evidence="3 4" key="1">
    <citation type="submission" date="2019-12" db="EMBL/GenBank/DDBJ databases">
        <title>Streptomyces sp. strain T44 isolated from rhizosphere soil of Broussonetia papyrifera.</title>
        <authorList>
            <person name="Mo P."/>
        </authorList>
    </citation>
    <scope>NUCLEOTIDE SEQUENCE [LARGE SCALE GENOMIC DNA]</scope>
    <source>
        <strain evidence="3 4">T44</strain>
    </source>
</reference>
<dbReference type="RefSeq" id="WP_158926894.1">
    <property type="nucleotide sequence ID" value="NZ_CP047020.1"/>
</dbReference>
<dbReference type="InterPro" id="IPR018376">
    <property type="entry name" value="Enoyl-CoA_hyd/isom_CS"/>
</dbReference>
<dbReference type="InterPro" id="IPR001753">
    <property type="entry name" value="Enoyl-CoA_hydra/iso"/>
</dbReference>
<dbReference type="CDD" id="cd06558">
    <property type="entry name" value="crotonase-like"/>
    <property type="match status" value="1"/>
</dbReference>
<dbReference type="AlphaFoldDB" id="A0A6I6NAY5"/>
<organism evidence="3 4">
    <name type="scientific">Streptomyces broussonetiae</name>
    <dbReference type="NCBI Taxonomy" id="2686304"/>
    <lineage>
        <taxon>Bacteria</taxon>
        <taxon>Bacillati</taxon>
        <taxon>Actinomycetota</taxon>
        <taxon>Actinomycetes</taxon>
        <taxon>Kitasatosporales</taxon>
        <taxon>Streptomycetaceae</taxon>
        <taxon>Streptomyces</taxon>
    </lineage>
</organism>